<dbReference type="EMBL" id="JAWNGG020000025">
    <property type="protein sequence ID" value="KAK9307842.1"/>
    <property type="molecule type" value="Genomic_DNA"/>
</dbReference>
<keyword evidence="2" id="KW-1185">Reference proteome</keyword>
<reference evidence="1 2" key="1">
    <citation type="submission" date="2024-05" db="EMBL/GenBank/DDBJ databases">
        <title>The nuclear and mitochondrial genome assemblies of Tetragonisca angustula (Apidae: Meliponini), a tiny yet remarkable pollinator in the Neotropics.</title>
        <authorList>
            <person name="Ferrari R."/>
            <person name="Ricardo P.C."/>
            <person name="Dias F.C."/>
            <person name="Araujo N.S."/>
            <person name="Soares D.O."/>
            <person name="Zhou Q.-S."/>
            <person name="Zhu C.-D."/>
            <person name="Coutinho L."/>
            <person name="Airas M.C."/>
            <person name="Batista T.M."/>
        </authorList>
    </citation>
    <scope>NUCLEOTIDE SEQUENCE [LARGE SCALE GENOMIC DNA]</scope>
    <source>
        <strain evidence="1">ASF017062</strain>
        <tissue evidence="1">Abdomen</tissue>
    </source>
</reference>
<dbReference type="Proteomes" id="UP001432146">
    <property type="component" value="Unassembled WGS sequence"/>
</dbReference>
<proteinExistence type="predicted"/>
<dbReference type="AlphaFoldDB" id="A0AAW1AFJ4"/>
<evidence type="ECO:0000313" key="2">
    <source>
        <dbReference type="Proteomes" id="UP001432146"/>
    </source>
</evidence>
<name>A0AAW1AFJ4_9HYME</name>
<comment type="caution">
    <text evidence="1">The sequence shown here is derived from an EMBL/GenBank/DDBJ whole genome shotgun (WGS) entry which is preliminary data.</text>
</comment>
<gene>
    <name evidence="1" type="ORF">QLX08_001919</name>
</gene>
<sequence>MQHKRNIRINENINNLTRASCDKSRIKKPELYRKRRYAWIRVYITAQAEEKTLPPIARKYSASWYDEDPAVSSMAVSLAHITTCYTMQAIVIKYRKDR</sequence>
<evidence type="ECO:0000313" key="1">
    <source>
        <dbReference type="EMBL" id="KAK9307842.1"/>
    </source>
</evidence>
<protein>
    <submittedName>
        <fullName evidence="1">Uncharacterized protein</fullName>
    </submittedName>
</protein>
<organism evidence="1 2">
    <name type="scientific">Tetragonisca angustula</name>
    <dbReference type="NCBI Taxonomy" id="166442"/>
    <lineage>
        <taxon>Eukaryota</taxon>
        <taxon>Metazoa</taxon>
        <taxon>Ecdysozoa</taxon>
        <taxon>Arthropoda</taxon>
        <taxon>Hexapoda</taxon>
        <taxon>Insecta</taxon>
        <taxon>Pterygota</taxon>
        <taxon>Neoptera</taxon>
        <taxon>Endopterygota</taxon>
        <taxon>Hymenoptera</taxon>
        <taxon>Apocrita</taxon>
        <taxon>Aculeata</taxon>
        <taxon>Apoidea</taxon>
        <taxon>Anthophila</taxon>
        <taxon>Apidae</taxon>
        <taxon>Tetragonisca</taxon>
    </lineage>
</organism>
<accession>A0AAW1AFJ4</accession>